<keyword evidence="2" id="KW-1185">Reference proteome</keyword>
<evidence type="ECO:0000313" key="2">
    <source>
        <dbReference type="Proteomes" id="UP001164539"/>
    </source>
</evidence>
<organism evidence="1 2">
    <name type="scientific">Melia azedarach</name>
    <name type="common">Chinaberry tree</name>
    <dbReference type="NCBI Taxonomy" id="155640"/>
    <lineage>
        <taxon>Eukaryota</taxon>
        <taxon>Viridiplantae</taxon>
        <taxon>Streptophyta</taxon>
        <taxon>Embryophyta</taxon>
        <taxon>Tracheophyta</taxon>
        <taxon>Spermatophyta</taxon>
        <taxon>Magnoliopsida</taxon>
        <taxon>eudicotyledons</taxon>
        <taxon>Gunneridae</taxon>
        <taxon>Pentapetalae</taxon>
        <taxon>rosids</taxon>
        <taxon>malvids</taxon>
        <taxon>Sapindales</taxon>
        <taxon>Meliaceae</taxon>
        <taxon>Melia</taxon>
    </lineage>
</organism>
<dbReference type="Proteomes" id="UP001164539">
    <property type="component" value="Chromosome 5"/>
</dbReference>
<evidence type="ECO:0000313" key="1">
    <source>
        <dbReference type="EMBL" id="KAJ4718182.1"/>
    </source>
</evidence>
<reference evidence="1 2" key="1">
    <citation type="journal article" date="2023" name="Science">
        <title>Complex scaffold remodeling in plant triterpene biosynthesis.</title>
        <authorList>
            <person name="De La Pena R."/>
            <person name="Hodgson H."/>
            <person name="Liu J.C."/>
            <person name="Stephenson M.J."/>
            <person name="Martin A.C."/>
            <person name="Owen C."/>
            <person name="Harkess A."/>
            <person name="Leebens-Mack J."/>
            <person name="Jimenez L.E."/>
            <person name="Osbourn A."/>
            <person name="Sattely E.S."/>
        </authorList>
    </citation>
    <scope>NUCLEOTIDE SEQUENCE [LARGE SCALE GENOMIC DNA]</scope>
    <source>
        <strain evidence="2">cv. JPN11</strain>
        <tissue evidence="1">Leaf</tissue>
    </source>
</reference>
<accession>A0ACC1Y4P9</accession>
<gene>
    <name evidence="1" type="ORF">OWV82_009896</name>
</gene>
<dbReference type="EMBL" id="CM051398">
    <property type="protein sequence ID" value="KAJ4718182.1"/>
    <property type="molecule type" value="Genomic_DNA"/>
</dbReference>
<comment type="caution">
    <text evidence="1">The sequence shown here is derived from an EMBL/GenBank/DDBJ whole genome shotgun (WGS) entry which is preliminary data.</text>
</comment>
<proteinExistence type="predicted"/>
<sequence length="1020" mass="112509">MMTNPSIFALILFFLHCLIHPFIIAAATHSIITDKEALLSLKAHVTHDPTNFLAKYWNTSTTVCNWTGVTCDNIQNRVTALHISHLNLAGTIPFQLGNLSSLKKLFLDHNRLSGTIPSSIVSIRTLRVLDLSDNQLSGPFPALNNVSSLVSLDFTDNSLTGELSANICNYCPFLESLYLSKNMFVGQIQPILSECKQLVDLSLSINNLSGAIPKEIGNLTNLKELYLGDNSLRGEIPHEIGNLHNLELLSLQNNSLSGVAPATIFNMSRIKKLNLQMNSLTGSLPSSKDLGLPNVEMLSFGINNFSGPIPSFILNASNLFHLEMGWNSFSGFIPNTLGNLRNLKLLSLSDNYLTSSNPELSFLSSLTNSNNLEVLSLADNPLGGILPRSIGNLSNSLKRIYIYNCNISGSIPHEIGKLINLTTLSLGNNELNGSIPASLGRLQKLQGLSLGFNKLQGPIPHNFCHLIALFAAELQGNKLSGPIPSCIGNLSTLTELSLSYNELTSIPSTFWNLKDILSFEFSSNSLTGLLPIEIENLKVVTRIDLSKNLFSGEIPTTISGLKDLQFLSLGYNRLKGQIPVTFGELISLESLDLSNNNLSGFIPKSMEKLLYLKHLNLSFNRMEGEIPRGGSFGNFTAQSFMGNDLLCGSPNLQVPPCKSTEISTHRKSNKKVLVLGIVFPLSTAFMLSLGVVLVSGCQKRSTKLPNDADMSPEATRRRFSYLELLRATERFSESNLIGMGSFGSVYKARFQDGMEVAVKVFHLQFEGAFKSFDAECEVMKSIRHRNLVKIISSCSNDDFKALVLEYMPNGSLDKCLYSDNCILDILQRLNIMIDVASALEYLHFGYLTPVIHCDLKPNNILLDENMVAHLSDFGIAKLLTAEDQSMTQTQTLATIGYMAPEYGREGKVSIKGDIYSYGIILMETFTGIKPTDEFFDGELSLKNWVRYLLQNSMMELVDKSLLRRDDEHFAAKEQCVSSVLNLAMACTAESPKNRVNAKEIVTKLLNIREMLLTTVEGREK</sequence>
<name>A0ACC1Y4P9_MELAZ</name>
<protein>
    <submittedName>
        <fullName evidence="1">Receptor-like protein kinase</fullName>
    </submittedName>
</protein>